<dbReference type="PROSITE" id="PS50071">
    <property type="entry name" value="HOMEOBOX_2"/>
    <property type="match status" value="1"/>
</dbReference>
<feature type="DNA-binding region" description="Homeobox" evidence="5">
    <location>
        <begin position="114"/>
        <end position="173"/>
    </location>
</feature>
<comment type="subcellular location">
    <subcellularLocation>
        <location evidence="1 5 6">Nucleus</location>
    </subcellularLocation>
</comment>
<feature type="compositionally biased region" description="Polar residues" evidence="7">
    <location>
        <begin position="177"/>
        <end position="186"/>
    </location>
</feature>
<dbReference type="Pfam" id="PF00046">
    <property type="entry name" value="Homeodomain"/>
    <property type="match status" value="1"/>
</dbReference>
<dbReference type="GO" id="GO:0000981">
    <property type="term" value="F:DNA-binding transcription factor activity, RNA polymerase II-specific"/>
    <property type="evidence" value="ECO:0007669"/>
    <property type="project" value="InterPro"/>
</dbReference>
<organism evidence="11">
    <name type="scientific">Echinostoma caproni</name>
    <dbReference type="NCBI Taxonomy" id="27848"/>
    <lineage>
        <taxon>Eukaryota</taxon>
        <taxon>Metazoa</taxon>
        <taxon>Spiralia</taxon>
        <taxon>Lophotrochozoa</taxon>
        <taxon>Platyhelminthes</taxon>
        <taxon>Trematoda</taxon>
        <taxon>Digenea</taxon>
        <taxon>Plagiorchiida</taxon>
        <taxon>Echinostomata</taxon>
        <taxon>Echinostomatoidea</taxon>
        <taxon>Echinostomatidae</taxon>
        <taxon>Echinostoma</taxon>
    </lineage>
</organism>
<evidence type="ECO:0000259" key="8">
    <source>
        <dbReference type="PROSITE" id="PS50071"/>
    </source>
</evidence>
<keyword evidence="4 5" id="KW-0539">Nucleus</keyword>
<dbReference type="InterPro" id="IPR009057">
    <property type="entry name" value="Homeodomain-like_sf"/>
</dbReference>
<dbReference type="InterPro" id="IPR001356">
    <property type="entry name" value="HD"/>
</dbReference>
<evidence type="ECO:0000313" key="10">
    <source>
        <dbReference type="Proteomes" id="UP000272942"/>
    </source>
</evidence>
<feature type="region of interest" description="Disordered" evidence="7">
    <location>
        <begin position="1"/>
        <end position="27"/>
    </location>
</feature>
<evidence type="ECO:0000256" key="7">
    <source>
        <dbReference type="SAM" id="MobiDB-lite"/>
    </source>
</evidence>
<evidence type="ECO:0000256" key="1">
    <source>
        <dbReference type="ARBA" id="ARBA00004123"/>
    </source>
</evidence>
<feature type="region of interest" description="Disordered" evidence="7">
    <location>
        <begin position="383"/>
        <end position="404"/>
    </location>
</feature>
<keyword evidence="3 5" id="KW-0371">Homeobox</keyword>
<keyword evidence="2 5" id="KW-0238">DNA-binding</keyword>
<dbReference type="CDD" id="cd00086">
    <property type="entry name" value="homeodomain"/>
    <property type="match status" value="1"/>
</dbReference>
<dbReference type="Gene3D" id="1.10.10.60">
    <property type="entry name" value="Homeodomain-like"/>
    <property type="match status" value="1"/>
</dbReference>
<dbReference type="GO" id="GO:0005634">
    <property type="term" value="C:nucleus"/>
    <property type="evidence" value="ECO:0007669"/>
    <property type="project" value="UniProtKB-SubCell"/>
</dbReference>
<dbReference type="AlphaFoldDB" id="A0A183ADN6"/>
<name>A0A183ADN6_9TREM</name>
<evidence type="ECO:0000256" key="6">
    <source>
        <dbReference type="RuleBase" id="RU000682"/>
    </source>
</evidence>
<dbReference type="GO" id="GO:0000977">
    <property type="term" value="F:RNA polymerase II transcription regulatory region sequence-specific DNA binding"/>
    <property type="evidence" value="ECO:0007669"/>
    <property type="project" value="TreeGrafter"/>
</dbReference>
<dbReference type="SUPFAM" id="SSF46689">
    <property type="entry name" value="Homeodomain-like"/>
    <property type="match status" value="1"/>
</dbReference>
<reference evidence="9 10" key="2">
    <citation type="submission" date="2018-11" db="EMBL/GenBank/DDBJ databases">
        <authorList>
            <consortium name="Pathogen Informatics"/>
        </authorList>
    </citation>
    <scope>NUCLEOTIDE SEQUENCE [LARGE SCALE GENOMIC DNA]</scope>
    <source>
        <strain evidence="9 10">Egypt</strain>
    </source>
</reference>
<dbReference type="EMBL" id="UZAN01041922">
    <property type="protein sequence ID" value="VDP74456.1"/>
    <property type="molecule type" value="Genomic_DNA"/>
</dbReference>
<dbReference type="InterPro" id="IPR017970">
    <property type="entry name" value="Homeobox_CS"/>
</dbReference>
<feature type="compositionally biased region" description="Basic and acidic residues" evidence="7">
    <location>
        <begin position="193"/>
        <end position="206"/>
    </location>
</feature>
<keyword evidence="10" id="KW-1185">Reference proteome</keyword>
<dbReference type="PANTHER" id="PTHR24329">
    <property type="entry name" value="HOMEOBOX PROTEIN ARISTALESS"/>
    <property type="match status" value="1"/>
</dbReference>
<dbReference type="InterPro" id="IPR050649">
    <property type="entry name" value="Paired_Homeobox_TFs"/>
</dbReference>
<evidence type="ECO:0000256" key="2">
    <source>
        <dbReference type="ARBA" id="ARBA00023125"/>
    </source>
</evidence>
<feature type="compositionally biased region" description="Gly residues" evidence="7">
    <location>
        <begin position="95"/>
        <end position="107"/>
    </location>
</feature>
<evidence type="ECO:0000313" key="9">
    <source>
        <dbReference type="EMBL" id="VDP74456.1"/>
    </source>
</evidence>
<dbReference type="PROSITE" id="PS00027">
    <property type="entry name" value="HOMEOBOX_1"/>
    <property type="match status" value="1"/>
</dbReference>
<protein>
    <submittedName>
        <fullName evidence="11">Homeobox domain-containing protein</fullName>
    </submittedName>
</protein>
<dbReference type="FunFam" id="1.10.10.60:FF:000182">
    <property type="entry name" value="Paired like homeobox 2B"/>
    <property type="match status" value="1"/>
</dbReference>
<feature type="region of interest" description="Disordered" evidence="7">
    <location>
        <begin position="94"/>
        <end position="115"/>
    </location>
</feature>
<dbReference type="OrthoDB" id="6159439at2759"/>
<dbReference type="Proteomes" id="UP000272942">
    <property type="component" value="Unassembled WGS sequence"/>
</dbReference>
<proteinExistence type="predicted"/>
<gene>
    <name evidence="9" type="ORF">ECPE_LOCUS5071</name>
</gene>
<dbReference type="WBParaSite" id="ECPE_0000508301-mRNA-1">
    <property type="protein sequence ID" value="ECPE_0000508301-mRNA-1"/>
    <property type="gene ID" value="ECPE_0000508301"/>
</dbReference>
<evidence type="ECO:0000256" key="3">
    <source>
        <dbReference type="ARBA" id="ARBA00023155"/>
    </source>
</evidence>
<evidence type="ECO:0000256" key="5">
    <source>
        <dbReference type="PROSITE-ProRule" id="PRU00108"/>
    </source>
</evidence>
<dbReference type="PANTHER" id="PTHR24329:SF543">
    <property type="entry name" value="FI01017P-RELATED"/>
    <property type="match status" value="1"/>
</dbReference>
<reference evidence="11" key="1">
    <citation type="submission" date="2016-06" db="UniProtKB">
        <authorList>
            <consortium name="WormBaseParasite"/>
        </authorList>
    </citation>
    <scope>IDENTIFICATION</scope>
</reference>
<accession>A0A183ADN6</accession>
<evidence type="ECO:0000313" key="11">
    <source>
        <dbReference type="WBParaSite" id="ECPE_0000508301-mRNA-1"/>
    </source>
</evidence>
<feature type="domain" description="Homeobox" evidence="8">
    <location>
        <begin position="112"/>
        <end position="172"/>
    </location>
</feature>
<dbReference type="SMART" id="SM00389">
    <property type="entry name" value="HOX"/>
    <property type="match status" value="1"/>
</dbReference>
<evidence type="ECO:0000256" key="4">
    <source>
        <dbReference type="ARBA" id="ARBA00023242"/>
    </source>
</evidence>
<feature type="region of interest" description="Disordered" evidence="7">
    <location>
        <begin position="171"/>
        <end position="216"/>
    </location>
</feature>
<feature type="compositionally biased region" description="Gly residues" evidence="7">
    <location>
        <begin position="383"/>
        <end position="393"/>
    </location>
</feature>
<sequence length="404" mass="42984">MCIAEDRSARYLSEPAPTHTHSPFTNHNSGFLSELGSHPYGLPSFPLTGTHPLGTGGAGGGGGGSSGDHCSPCMASMNSGGGNSGIAGCPSSLPSGGGNISGTGGTGLHEKRKQRRIRTTFTSAQLSELERAFQETHYPDIYTREDIAMRIDLTEARVQVWFQNRRAKFRKLERSGQPGTRSQTTNSPPPDFDDQKPCDSGMECKRVQSSPSSGDLYGLKDPVMTMMINGPPDSLSRSTTNLDTMTGHSVNAAYQTLLISGSSMCPSTMGDGKQFVHTAMLPHRDPTLSHHQIFPNLHTPDHSMFGSHHPVCLDPFVPASIGGLDDLGPDPIPNDQMRSREHGTIGVHPLHKLSQTCMQVDRLLAKTSGLNSIRLGKRSVCGTGGGGGGGGGISSHMKKDRMVE</sequence>